<feature type="compositionally biased region" description="Basic and acidic residues" evidence="1">
    <location>
        <begin position="1"/>
        <end position="15"/>
    </location>
</feature>
<dbReference type="PANTHER" id="PTHR23149">
    <property type="entry name" value="G PATCH DOMAIN CONTAINING PROTEIN"/>
    <property type="match status" value="1"/>
</dbReference>
<name>A0A673U8Y2_SURSU</name>
<evidence type="ECO:0008006" key="4">
    <source>
        <dbReference type="Google" id="ProtNLM"/>
    </source>
</evidence>
<evidence type="ECO:0000256" key="1">
    <source>
        <dbReference type="SAM" id="MobiDB-lite"/>
    </source>
</evidence>
<reference evidence="2 3" key="1">
    <citation type="submission" date="2019-05" db="EMBL/GenBank/DDBJ databases">
        <title>A Chromosome-scale Meerkat (S. suricatta) Genome Assembly.</title>
        <authorList>
            <person name="Dudchenko O."/>
            <person name="Lieberman Aiden E."/>
            <person name="Tung J."/>
            <person name="Barreiro L.B."/>
            <person name="Clutton-Brock T.H."/>
        </authorList>
    </citation>
    <scope>NUCLEOTIDE SEQUENCE [LARGE SCALE GENOMIC DNA]</scope>
</reference>
<reference evidence="2" key="2">
    <citation type="submission" date="2025-08" db="UniProtKB">
        <authorList>
            <consortium name="Ensembl"/>
        </authorList>
    </citation>
    <scope>IDENTIFICATION</scope>
</reference>
<dbReference type="InterPro" id="IPR050656">
    <property type="entry name" value="PINX1"/>
</dbReference>
<organism evidence="2 3">
    <name type="scientific">Suricata suricatta</name>
    <name type="common">Meerkat</name>
    <dbReference type="NCBI Taxonomy" id="37032"/>
    <lineage>
        <taxon>Eukaryota</taxon>
        <taxon>Metazoa</taxon>
        <taxon>Chordata</taxon>
        <taxon>Craniata</taxon>
        <taxon>Vertebrata</taxon>
        <taxon>Euteleostomi</taxon>
        <taxon>Mammalia</taxon>
        <taxon>Eutheria</taxon>
        <taxon>Laurasiatheria</taxon>
        <taxon>Carnivora</taxon>
        <taxon>Feliformia</taxon>
        <taxon>Herpestidae</taxon>
        <taxon>Suricata</taxon>
    </lineage>
</organism>
<gene>
    <name evidence="2" type="primary">GPATCH4</name>
</gene>
<evidence type="ECO:0000313" key="2">
    <source>
        <dbReference type="Ensembl" id="ENSSSUP00005020744.1"/>
    </source>
</evidence>
<dbReference type="AlphaFoldDB" id="A0A673U8Y2"/>
<dbReference type="PANTHER" id="PTHR23149:SF9">
    <property type="entry name" value="G PATCH DOMAIN-CONTAINING PROTEIN 4"/>
    <property type="match status" value="1"/>
</dbReference>
<proteinExistence type="predicted"/>
<reference evidence="2" key="3">
    <citation type="submission" date="2025-09" db="UniProtKB">
        <authorList>
            <consortium name="Ensembl"/>
        </authorList>
    </citation>
    <scope>IDENTIFICATION</scope>
</reference>
<sequence length="165" mass="18643">MDPRQRSRSEGEWHHPGPQGDAEAGHSRGKTGPCGWERGTLGTGKRQVLRAHFFLRQVGHDPTKEFTDHWWNELFNKTAASLVVETGQDGVRIRHLSQETPRHSRAKPNVLYQKFVKTATLTAGGEQPEEDLHSHSEDDSQRPKPPKILTDEMLLQACEGRTAHK</sequence>
<accession>A0A673U8Y2</accession>
<feature type="compositionally biased region" description="Basic and acidic residues" evidence="1">
    <location>
        <begin position="130"/>
        <end position="142"/>
    </location>
</feature>
<dbReference type="GO" id="GO:0005730">
    <property type="term" value="C:nucleolus"/>
    <property type="evidence" value="ECO:0007669"/>
    <property type="project" value="TreeGrafter"/>
</dbReference>
<feature type="region of interest" description="Disordered" evidence="1">
    <location>
        <begin position="1"/>
        <end position="41"/>
    </location>
</feature>
<feature type="region of interest" description="Disordered" evidence="1">
    <location>
        <begin position="124"/>
        <end position="148"/>
    </location>
</feature>
<evidence type="ECO:0000313" key="3">
    <source>
        <dbReference type="Proteomes" id="UP000472268"/>
    </source>
</evidence>
<dbReference type="Ensembl" id="ENSSSUT00005023718.1">
    <property type="protein sequence ID" value="ENSSSUP00005020744.1"/>
    <property type="gene ID" value="ENSSSUG00005013456.1"/>
</dbReference>
<keyword evidence="3" id="KW-1185">Reference proteome</keyword>
<dbReference type="Proteomes" id="UP000472268">
    <property type="component" value="Chromosome 3"/>
</dbReference>
<protein>
    <recommendedName>
        <fullName evidence="4">G patch domain-containing protein 4</fullName>
    </recommendedName>
</protein>